<evidence type="ECO:0000313" key="2">
    <source>
        <dbReference type="EMBL" id="PKK31410.1"/>
    </source>
</evidence>
<evidence type="ECO:0000313" key="3">
    <source>
        <dbReference type="Proteomes" id="UP000053872"/>
    </source>
</evidence>
<feature type="region of interest" description="Disordered" evidence="1">
    <location>
        <begin position="1"/>
        <end position="53"/>
    </location>
</feature>
<dbReference type="Proteomes" id="UP000053872">
    <property type="component" value="Unassembled WGS sequence"/>
</dbReference>
<keyword evidence="3" id="KW-1185">Reference proteome</keyword>
<dbReference type="AlphaFoldDB" id="A0A2I0MP11"/>
<feature type="compositionally biased region" description="Low complexity" evidence="1">
    <location>
        <begin position="23"/>
        <end position="47"/>
    </location>
</feature>
<dbReference type="EMBL" id="AKCR02000005">
    <property type="protein sequence ID" value="PKK31410.1"/>
    <property type="molecule type" value="Genomic_DNA"/>
</dbReference>
<dbReference type="PANTHER" id="PTHR10656:SF40">
    <property type="entry name" value="INOSITOL 1,4,5-TRISPHOSPHATE RECEPTOR-INTERACTING PROTEIN-LIKE 1"/>
    <property type="match status" value="1"/>
</dbReference>
<dbReference type="InParanoid" id="A0A2I0MP11"/>
<protein>
    <submittedName>
        <fullName evidence="2">Inositol 1,4,5-trisphosphate receptor-interacting protein-like 1</fullName>
    </submittedName>
</protein>
<keyword evidence="2" id="KW-0675">Receptor</keyword>
<reference evidence="2 3" key="1">
    <citation type="journal article" date="2013" name="Science">
        <title>Genomic diversity and evolution of the head crest in the rock pigeon.</title>
        <authorList>
            <person name="Shapiro M.D."/>
            <person name="Kronenberg Z."/>
            <person name="Li C."/>
            <person name="Domyan E.T."/>
            <person name="Pan H."/>
            <person name="Campbell M."/>
            <person name="Tan H."/>
            <person name="Huff C.D."/>
            <person name="Hu H."/>
            <person name="Vickrey A.I."/>
            <person name="Nielsen S.C."/>
            <person name="Stringham S.A."/>
            <person name="Hu H."/>
            <person name="Willerslev E."/>
            <person name="Gilbert M.T."/>
            <person name="Yandell M."/>
            <person name="Zhang G."/>
            <person name="Wang J."/>
        </authorList>
    </citation>
    <scope>NUCLEOTIDE SEQUENCE [LARGE SCALE GENOMIC DNA]</scope>
    <source>
        <tissue evidence="2">Blood</tissue>
    </source>
</reference>
<evidence type="ECO:0000256" key="1">
    <source>
        <dbReference type="SAM" id="MobiDB-lite"/>
    </source>
</evidence>
<proteinExistence type="predicted"/>
<accession>A0A2I0MP11</accession>
<comment type="caution">
    <text evidence="2">The sequence shown here is derived from an EMBL/GenBank/DDBJ whole genome shotgun (WGS) entry which is preliminary data.</text>
</comment>
<dbReference type="GO" id="GO:0016020">
    <property type="term" value="C:membrane"/>
    <property type="evidence" value="ECO:0007669"/>
    <property type="project" value="TreeGrafter"/>
</dbReference>
<gene>
    <name evidence="2" type="ORF">A306_00002308</name>
</gene>
<sequence>MPVTRSGACDITGDESPRGGYQGRQQQRCPSPAWASASSSKRGSCGSLEEEVEEKEDPFYMDRFPEEYPLWPLPNRKETCSVVEDLVNDLLCVCRVFSGNDFMPRLQPAFGLGGFLESQSALGEEFVYRLVVPLKPPPGHSFHLELDTEGEMPVRNSRLRVELECMCIRERKLGDMLCFIHHPEDELMGCQEASLLQTLCTGSYLDVQKTAFWLQELMTAACVAVLQSATCKLTVLPSPRFCKLKMTTAFETSLSIELVLAVQQGNADTFVTME</sequence>
<dbReference type="PANTHER" id="PTHR10656">
    <property type="entry name" value="CELL FATE DETERMINING PROTEIN MAB21-RELATED"/>
    <property type="match status" value="1"/>
</dbReference>
<name>A0A2I0MP11_COLLI</name>
<organism evidence="2 3">
    <name type="scientific">Columba livia</name>
    <name type="common">Rock dove</name>
    <dbReference type="NCBI Taxonomy" id="8932"/>
    <lineage>
        <taxon>Eukaryota</taxon>
        <taxon>Metazoa</taxon>
        <taxon>Chordata</taxon>
        <taxon>Craniata</taxon>
        <taxon>Vertebrata</taxon>
        <taxon>Euteleostomi</taxon>
        <taxon>Archelosauria</taxon>
        <taxon>Archosauria</taxon>
        <taxon>Dinosauria</taxon>
        <taxon>Saurischia</taxon>
        <taxon>Theropoda</taxon>
        <taxon>Coelurosauria</taxon>
        <taxon>Aves</taxon>
        <taxon>Neognathae</taxon>
        <taxon>Neoaves</taxon>
        <taxon>Columbimorphae</taxon>
        <taxon>Columbiformes</taxon>
        <taxon>Columbidae</taxon>
        <taxon>Columba</taxon>
    </lineage>
</organism>